<keyword evidence="4" id="KW-0233">DNA recombination</keyword>
<reference evidence="7 8" key="1">
    <citation type="submission" date="2023-08" db="EMBL/GenBank/DDBJ databases">
        <title>Alcaligenaceae gen. nov., a novel taxon isolated from the sludge of Yixing Pesticide Factory.</title>
        <authorList>
            <person name="Ruan L."/>
        </authorList>
    </citation>
    <scope>NUCLEOTIDE SEQUENCE [LARGE SCALE GENOMIC DNA]</scope>
    <source>
        <strain evidence="7 8">LG-2</strain>
    </source>
</reference>
<evidence type="ECO:0000313" key="8">
    <source>
        <dbReference type="Proteomes" id="UP001232156"/>
    </source>
</evidence>
<organism evidence="7 8">
    <name type="scientific">Yanghanlia caeni</name>
    <dbReference type="NCBI Taxonomy" id="3064283"/>
    <lineage>
        <taxon>Bacteria</taxon>
        <taxon>Pseudomonadati</taxon>
        <taxon>Pseudomonadota</taxon>
        <taxon>Betaproteobacteria</taxon>
        <taxon>Burkholderiales</taxon>
        <taxon>Alcaligenaceae</taxon>
        <taxon>Yanghanlia</taxon>
    </lineage>
</organism>
<dbReference type="RefSeq" id="WP_347287585.1">
    <property type="nucleotide sequence ID" value="NZ_JAUZQE010000047.1"/>
</dbReference>
<evidence type="ECO:0000256" key="2">
    <source>
        <dbReference type="ARBA" id="ARBA00022908"/>
    </source>
</evidence>
<dbReference type="InterPro" id="IPR006118">
    <property type="entry name" value="Recombinase_CS"/>
</dbReference>
<keyword evidence="2" id="KW-0229">DNA integration</keyword>
<evidence type="ECO:0000259" key="6">
    <source>
        <dbReference type="PROSITE" id="PS51736"/>
    </source>
</evidence>
<dbReference type="Gene3D" id="3.40.50.1390">
    <property type="entry name" value="Resolvase, N-terminal catalytic domain"/>
    <property type="match status" value="1"/>
</dbReference>
<dbReference type="CDD" id="cd03768">
    <property type="entry name" value="SR_ResInv"/>
    <property type="match status" value="1"/>
</dbReference>
<feature type="active site" description="O-(5'-phospho-DNA)-serine intermediate" evidence="5">
    <location>
        <position position="9"/>
    </location>
</feature>
<dbReference type="PANTHER" id="PTHR30461:SF2">
    <property type="entry name" value="SERINE RECOMBINASE PINE-RELATED"/>
    <property type="match status" value="1"/>
</dbReference>
<dbReference type="PROSITE" id="PS00397">
    <property type="entry name" value="RECOMBINASES_1"/>
    <property type="match status" value="1"/>
</dbReference>
<comment type="similarity">
    <text evidence="1">Belongs to the site-specific recombinase resolvase family.</text>
</comment>
<dbReference type="InterPro" id="IPR009057">
    <property type="entry name" value="Homeodomain-like_sf"/>
</dbReference>
<dbReference type="InterPro" id="IPR050639">
    <property type="entry name" value="SSR_resolvase"/>
</dbReference>
<dbReference type="Proteomes" id="UP001232156">
    <property type="component" value="Unassembled WGS sequence"/>
</dbReference>
<dbReference type="Pfam" id="PF02796">
    <property type="entry name" value="HTH_7"/>
    <property type="match status" value="1"/>
</dbReference>
<dbReference type="SUPFAM" id="SSF53041">
    <property type="entry name" value="Resolvase-like"/>
    <property type="match status" value="1"/>
</dbReference>
<comment type="caution">
    <text evidence="7">The sequence shown here is derived from an EMBL/GenBank/DDBJ whole genome shotgun (WGS) entry which is preliminary data.</text>
</comment>
<keyword evidence="3" id="KW-0238">DNA-binding</keyword>
<dbReference type="Gene3D" id="1.10.10.60">
    <property type="entry name" value="Homeodomain-like"/>
    <property type="match status" value="1"/>
</dbReference>
<evidence type="ECO:0000256" key="5">
    <source>
        <dbReference type="PROSITE-ProRule" id="PRU10137"/>
    </source>
</evidence>
<evidence type="ECO:0000256" key="1">
    <source>
        <dbReference type="ARBA" id="ARBA00009913"/>
    </source>
</evidence>
<dbReference type="PROSITE" id="PS51736">
    <property type="entry name" value="RECOMBINASES_3"/>
    <property type="match status" value="1"/>
</dbReference>
<dbReference type="PANTHER" id="PTHR30461">
    <property type="entry name" value="DNA-INVERTASE FROM LAMBDOID PROPHAGE"/>
    <property type="match status" value="1"/>
</dbReference>
<dbReference type="EMBL" id="JAUZQE010000047">
    <property type="protein sequence ID" value="MDR4126997.1"/>
    <property type="molecule type" value="Genomic_DNA"/>
</dbReference>
<dbReference type="SMART" id="SM00857">
    <property type="entry name" value="Resolvase"/>
    <property type="match status" value="1"/>
</dbReference>
<accession>A0ABU1D9S4</accession>
<dbReference type="CDD" id="cd00569">
    <property type="entry name" value="HTH_Hin_like"/>
    <property type="match status" value="1"/>
</dbReference>
<evidence type="ECO:0000256" key="3">
    <source>
        <dbReference type="ARBA" id="ARBA00023125"/>
    </source>
</evidence>
<evidence type="ECO:0000256" key="4">
    <source>
        <dbReference type="ARBA" id="ARBA00023172"/>
    </source>
</evidence>
<proteinExistence type="inferred from homology"/>
<dbReference type="InterPro" id="IPR006120">
    <property type="entry name" value="Resolvase_HTH_dom"/>
</dbReference>
<dbReference type="Pfam" id="PF00239">
    <property type="entry name" value="Resolvase"/>
    <property type="match status" value="1"/>
</dbReference>
<dbReference type="SUPFAM" id="SSF46689">
    <property type="entry name" value="Homeodomain-like"/>
    <property type="match status" value="1"/>
</dbReference>
<protein>
    <submittedName>
        <fullName evidence="7">Recombinase family protein</fullName>
    </submittedName>
</protein>
<dbReference type="InterPro" id="IPR006119">
    <property type="entry name" value="Resolv_N"/>
</dbReference>
<gene>
    <name evidence="7" type="ORF">Q8947_13525</name>
</gene>
<sequence length="187" mass="20556">MLLGYARVSTDEQNLELQVDALKQAGCDRVFTDKTSGATTIKPGLEELLSYARRGDTIVVWKLDRLGRTVKGLVDFVESLGEREVHFKSLTDSIDTSTPSGRFFFHVMCAMAEMERELIRERTRAGLSAARARGRLGGRPSKMNAAKLDAARRWLEQGMPVNDVASHLGVSRATLYRALAASTAVPA</sequence>
<dbReference type="PROSITE" id="PS00398">
    <property type="entry name" value="RECOMBINASES_2"/>
    <property type="match status" value="1"/>
</dbReference>
<dbReference type="InterPro" id="IPR036162">
    <property type="entry name" value="Resolvase-like_N_sf"/>
</dbReference>
<name>A0ABU1D9S4_9BURK</name>
<evidence type="ECO:0000313" key="7">
    <source>
        <dbReference type="EMBL" id="MDR4126997.1"/>
    </source>
</evidence>
<keyword evidence="8" id="KW-1185">Reference proteome</keyword>
<feature type="domain" description="Resolvase/invertase-type recombinase catalytic" evidence="6">
    <location>
        <begin position="1"/>
        <end position="134"/>
    </location>
</feature>